<dbReference type="GO" id="GO:0004803">
    <property type="term" value="F:transposase activity"/>
    <property type="evidence" value="ECO:0007669"/>
    <property type="project" value="InterPro"/>
</dbReference>
<name>A0A3N4E7U4_9GAMM</name>
<reference evidence="5" key="2">
    <citation type="submission" date="2018-11" db="EMBL/GenBank/DDBJ databases">
        <title>Shewanella sp. R106.</title>
        <authorList>
            <person name="Hwang Y.J."/>
            <person name="Hwang C.Y."/>
        </authorList>
    </citation>
    <scope>NUCLEOTIDE SEQUENCE [LARGE SCALE GENOMIC DNA]</scope>
    <source>
        <strain evidence="5">R106</strain>
    </source>
</reference>
<dbReference type="Proteomes" id="UP000273778">
    <property type="component" value="Chromosome"/>
</dbReference>
<dbReference type="InterPro" id="IPR007069">
    <property type="entry name" value="Transposase_32"/>
</dbReference>
<dbReference type="GO" id="GO:0003677">
    <property type="term" value="F:DNA binding"/>
    <property type="evidence" value="ECO:0007669"/>
    <property type="project" value="InterPro"/>
</dbReference>
<proteinExistence type="predicted"/>
<dbReference type="KEGG" id="spsr:EGC80_09790"/>
<sequence>MRYTDYRDNQRKIMQMVPEEFIRRYLLHVLPKGVMRIRHFGFLANSCRCKKLSQIRSQLAMKAPKKEKVIEPLGHWCCPQCETGRLQFMELISLLKIVEREAALRLSG</sequence>
<dbReference type="EMBL" id="CP034073">
    <property type="protein sequence ID" value="AZG35182.1"/>
    <property type="molecule type" value="Genomic_DNA"/>
</dbReference>
<reference evidence="2 4" key="1">
    <citation type="submission" date="2018-11" db="EMBL/GenBank/DDBJ databases">
        <title>Shewanella sp. M2.</title>
        <authorList>
            <person name="Hwang Y.J."/>
            <person name="Hwang C.Y."/>
        </authorList>
    </citation>
    <scope>NUCLEOTIDE SEQUENCE [LARGE SCALE GENOMIC DNA]</scope>
    <source>
        <strain evidence="2 4">M2</strain>
    </source>
</reference>
<evidence type="ECO:0000313" key="5">
    <source>
        <dbReference type="Proteomes" id="UP000278855"/>
    </source>
</evidence>
<dbReference type="AlphaFoldDB" id="A0A3N4E7U4"/>
<dbReference type="GO" id="GO:0006313">
    <property type="term" value="P:DNA transposition"/>
    <property type="evidence" value="ECO:0007669"/>
    <property type="project" value="InterPro"/>
</dbReference>
<evidence type="ECO:0000259" key="1">
    <source>
        <dbReference type="Pfam" id="PF04986"/>
    </source>
</evidence>
<dbReference type="PANTHER" id="PTHR37023:SF1">
    <property type="entry name" value="ISSOD25 TRANSPOSASE TNPA_ISSOD25"/>
    <property type="match status" value="1"/>
</dbReference>
<feature type="domain" description="Transposase IS801/IS1294" evidence="1">
    <location>
        <begin position="2"/>
        <end position="48"/>
    </location>
</feature>
<evidence type="ECO:0000313" key="4">
    <source>
        <dbReference type="Proteomes" id="UP000273778"/>
    </source>
</evidence>
<dbReference type="PANTHER" id="PTHR37023">
    <property type="entry name" value="TRANSPOSASE"/>
    <property type="match status" value="1"/>
</dbReference>
<dbReference type="Pfam" id="PF04986">
    <property type="entry name" value="Y2_Tnp"/>
    <property type="match status" value="1"/>
</dbReference>
<accession>A0A3N4E7U4</accession>
<evidence type="ECO:0000313" key="3">
    <source>
        <dbReference type="EMBL" id="RPA33016.1"/>
    </source>
</evidence>
<dbReference type="OrthoDB" id="6979325at2"/>
<protein>
    <recommendedName>
        <fullName evidence="1">Transposase IS801/IS1294 domain-containing protein</fullName>
    </recommendedName>
</protein>
<dbReference type="Proteomes" id="UP000278855">
    <property type="component" value="Unassembled WGS sequence"/>
</dbReference>
<dbReference type="RefSeq" id="WP_124012295.1">
    <property type="nucleotide sequence ID" value="NZ_CP034073.1"/>
</dbReference>
<reference evidence="3" key="3">
    <citation type="submission" date="2018-11" db="EMBL/GenBank/DDBJ databases">
        <authorList>
            <person name="Hwang Y.J."/>
            <person name="Hwang C.Y."/>
        </authorList>
    </citation>
    <scope>NUCLEOTIDE SEQUENCE</scope>
    <source>
        <strain evidence="3">R106</strain>
    </source>
</reference>
<dbReference type="EMBL" id="RKKB01000002">
    <property type="protein sequence ID" value="RPA33016.1"/>
    <property type="molecule type" value="Genomic_DNA"/>
</dbReference>
<keyword evidence="4" id="KW-1185">Reference proteome</keyword>
<evidence type="ECO:0000313" key="2">
    <source>
        <dbReference type="EMBL" id="AZG35182.1"/>
    </source>
</evidence>
<organism evidence="3 5">
    <name type="scientific">Shewanella psychromarinicola</name>
    <dbReference type="NCBI Taxonomy" id="2487742"/>
    <lineage>
        <taxon>Bacteria</taxon>
        <taxon>Pseudomonadati</taxon>
        <taxon>Pseudomonadota</taxon>
        <taxon>Gammaproteobacteria</taxon>
        <taxon>Alteromonadales</taxon>
        <taxon>Shewanellaceae</taxon>
        <taxon>Shewanella</taxon>
    </lineage>
</organism>
<gene>
    <name evidence="3" type="ORF">EGC77_06540</name>
    <name evidence="2" type="ORF">EGC80_09790</name>
</gene>